<dbReference type="PANTHER" id="PTHR44019">
    <property type="entry name" value="WD REPEAT-CONTAINING PROTEIN 55"/>
    <property type="match status" value="1"/>
</dbReference>
<proteinExistence type="predicted"/>
<evidence type="ECO:0000256" key="3">
    <source>
        <dbReference type="PROSITE-ProRule" id="PRU00221"/>
    </source>
</evidence>
<evidence type="ECO:0000256" key="1">
    <source>
        <dbReference type="ARBA" id="ARBA00022574"/>
    </source>
</evidence>
<accession>A0AAJ0HWL5</accession>
<reference evidence="5" key="2">
    <citation type="submission" date="2023-06" db="EMBL/GenBank/DDBJ databases">
        <authorList>
            <consortium name="Lawrence Berkeley National Laboratory"/>
            <person name="Haridas S."/>
            <person name="Hensen N."/>
            <person name="Bonometti L."/>
            <person name="Westerberg I."/>
            <person name="Brannstrom I.O."/>
            <person name="Guillou S."/>
            <person name="Cros-Aarteil S."/>
            <person name="Calhoun S."/>
            <person name="Kuo A."/>
            <person name="Mondo S."/>
            <person name="Pangilinan J."/>
            <person name="Riley R."/>
            <person name="Labutti K."/>
            <person name="Andreopoulos B."/>
            <person name="Lipzen A."/>
            <person name="Chen C."/>
            <person name="Yanf M."/>
            <person name="Daum C."/>
            <person name="Ng V."/>
            <person name="Clum A."/>
            <person name="Steindorff A."/>
            <person name="Ohm R."/>
            <person name="Martin F."/>
            <person name="Silar P."/>
            <person name="Natvig D."/>
            <person name="Lalanne C."/>
            <person name="Gautier V."/>
            <person name="Ament-Velasquez S.L."/>
            <person name="Kruys A."/>
            <person name="Hutchinson M.I."/>
            <person name="Powell A.J."/>
            <person name="Barry K."/>
            <person name="Miller A.N."/>
            <person name="Grigoriev I.V."/>
            <person name="Debuchy R."/>
            <person name="Gladieux P."/>
            <person name="Thoren M.H."/>
            <person name="Johannesson H."/>
        </authorList>
    </citation>
    <scope>NUCLEOTIDE SEQUENCE</scope>
    <source>
        <strain evidence="5">CBS 955.72</strain>
    </source>
</reference>
<comment type="caution">
    <text evidence="5">The sequence shown here is derived from an EMBL/GenBank/DDBJ whole genome shotgun (WGS) entry which is preliminary data.</text>
</comment>
<dbReference type="SUPFAM" id="SSF50969">
    <property type="entry name" value="YVTN repeat-like/Quinoprotein amine dehydrogenase"/>
    <property type="match status" value="1"/>
</dbReference>
<dbReference type="Proteomes" id="UP001275084">
    <property type="component" value="Unassembled WGS sequence"/>
</dbReference>
<dbReference type="InterPro" id="IPR056884">
    <property type="entry name" value="NPHP3-like_N"/>
</dbReference>
<dbReference type="PROSITE" id="PS00678">
    <property type="entry name" value="WD_REPEATS_1"/>
    <property type="match status" value="6"/>
</dbReference>
<dbReference type="InterPro" id="IPR027417">
    <property type="entry name" value="P-loop_NTPase"/>
</dbReference>
<protein>
    <recommendedName>
        <fullName evidence="4">NACHT domain-containing protein</fullName>
    </recommendedName>
</protein>
<evidence type="ECO:0000256" key="2">
    <source>
        <dbReference type="ARBA" id="ARBA00022737"/>
    </source>
</evidence>
<dbReference type="SMART" id="SM00320">
    <property type="entry name" value="WD40"/>
    <property type="match status" value="7"/>
</dbReference>
<dbReference type="Gene3D" id="3.40.50.300">
    <property type="entry name" value="P-loop containing nucleotide triphosphate hydrolases"/>
    <property type="match status" value="1"/>
</dbReference>
<dbReference type="Pfam" id="PF17107">
    <property type="entry name" value="SesA"/>
    <property type="match status" value="1"/>
</dbReference>
<keyword evidence="2" id="KW-0677">Repeat</keyword>
<feature type="repeat" description="WD" evidence="3">
    <location>
        <begin position="973"/>
        <end position="1007"/>
    </location>
</feature>
<dbReference type="InterPro" id="IPR001680">
    <property type="entry name" value="WD40_rpt"/>
</dbReference>
<name>A0AAJ0HWL5_9PEZI</name>
<feature type="repeat" description="WD" evidence="3">
    <location>
        <begin position="794"/>
        <end position="835"/>
    </location>
</feature>
<dbReference type="InterPro" id="IPR050505">
    <property type="entry name" value="WDR55/POC1"/>
</dbReference>
<dbReference type="SMART" id="SM00564">
    <property type="entry name" value="PQQ"/>
    <property type="match status" value="6"/>
</dbReference>
<keyword evidence="1 3" id="KW-0853">WD repeat</keyword>
<dbReference type="InterPro" id="IPR018391">
    <property type="entry name" value="PQQ_b-propeller_rpt"/>
</dbReference>
<dbReference type="AlphaFoldDB" id="A0AAJ0HWL5"/>
<dbReference type="InterPro" id="IPR055442">
    <property type="entry name" value="Beta-prop_EML-like_2nd"/>
</dbReference>
<evidence type="ECO:0000259" key="4">
    <source>
        <dbReference type="PROSITE" id="PS50837"/>
    </source>
</evidence>
<dbReference type="Pfam" id="PF00400">
    <property type="entry name" value="WD40"/>
    <property type="match status" value="2"/>
</dbReference>
<organism evidence="5 6">
    <name type="scientific">Lasiosphaeria hispida</name>
    <dbReference type="NCBI Taxonomy" id="260671"/>
    <lineage>
        <taxon>Eukaryota</taxon>
        <taxon>Fungi</taxon>
        <taxon>Dikarya</taxon>
        <taxon>Ascomycota</taxon>
        <taxon>Pezizomycotina</taxon>
        <taxon>Sordariomycetes</taxon>
        <taxon>Sordariomycetidae</taxon>
        <taxon>Sordariales</taxon>
        <taxon>Lasiosphaeriaceae</taxon>
        <taxon>Lasiosphaeria</taxon>
    </lineage>
</organism>
<dbReference type="SUPFAM" id="SSF50978">
    <property type="entry name" value="WD40 repeat-like"/>
    <property type="match status" value="1"/>
</dbReference>
<dbReference type="InterPro" id="IPR019775">
    <property type="entry name" value="WD40_repeat_CS"/>
</dbReference>
<dbReference type="PROSITE" id="PS50082">
    <property type="entry name" value="WD_REPEATS_2"/>
    <property type="match status" value="6"/>
</dbReference>
<reference evidence="5" key="1">
    <citation type="journal article" date="2023" name="Mol. Phylogenet. Evol.">
        <title>Genome-scale phylogeny and comparative genomics of the fungal order Sordariales.</title>
        <authorList>
            <person name="Hensen N."/>
            <person name="Bonometti L."/>
            <person name="Westerberg I."/>
            <person name="Brannstrom I.O."/>
            <person name="Guillou S."/>
            <person name="Cros-Aarteil S."/>
            <person name="Calhoun S."/>
            <person name="Haridas S."/>
            <person name="Kuo A."/>
            <person name="Mondo S."/>
            <person name="Pangilinan J."/>
            <person name="Riley R."/>
            <person name="LaButti K."/>
            <person name="Andreopoulos B."/>
            <person name="Lipzen A."/>
            <person name="Chen C."/>
            <person name="Yan M."/>
            <person name="Daum C."/>
            <person name="Ng V."/>
            <person name="Clum A."/>
            <person name="Steindorff A."/>
            <person name="Ohm R.A."/>
            <person name="Martin F."/>
            <person name="Silar P."/>
            <person name="Natvig D.O."/>
            <person name="Lalanne C."/>
            <person name="Gautier V."/>
            <person name="Ament-Velasquez S.L."/>
            <person name="Kruys A."/>
            <person name="Hutchinson M.I."/>
            <person name="Powell A.J."/>
            <person name="Barry K."/>
            <person name="Miller A.N."/>
            <person name="Grigoriev I.V."/>
            <person name="Debuchy R."/>
            <person name="Gladieux P."/>
            <person name="Hiltunen Thoren M."/>
            <person name="Johannesson H."/>
        </authorList>
    </citation>
    <scope>NUCLEOTIDE SEQUENCE</scope>
    <source>
        <strain evidence="5">CBS 955.72</strain>
    </source>
</reference>
<dbReference type="InterPro" id="IPR007111">
    <property type="entry name" value="NACHT_NTPase"/>
</dbReference>
<dbReference type="InterPro" id="IPR036322">
    <property type="entry name" value="WD40_repeat_dom_sf"/>
</dbReference>
<feature type="repeat" description="WD" evidence="3">
    <location>
        <begin position="920"/>
        <end position="961"/>
    </location>
</feature>
<dbReference type="PROSITE" id="PS50837">
    <property type="entry name" value="NACHT"/>
    <property type="match status" value="1"/>
</dbReference>
<feature type="repeat" description="WD" evidence="3">
    <location>
        <begin position="752"/>
        <end position="793"/>
    </location>
</feature>
<keyword evidence="6" id="KW-1185">Reference proteome</keyword>
<feature type="repeat" description="WD" evidence="3">
    <location>
        <begin position="836"/>
        <end position="877"/>
    </location>
</feature>
<dbReference type="Pfam" id="PF23414">
    <property type="entry name" value="Beta-prop_EML_2"/>
    <property type="match status" value="1"/>
</dbReference>
<dbReference type="PRINTS" id="PR00320">
    <property type="entry name" value="GPROTEINBRPT"/>
</dbReference>
<dbReference type="InterPro" id="IPR031352">
    <property type="entry name" value="SesA"/>
</dbReference>
<dbReference type="InterPro" id="IPR015943">
    <property type="entry name" value="WD40/YVTN_repeat-like_dom_sf"/>
</dbReference>
<dbReference type="InterPro" id="IPR020472">
    <property type="entry name" value="WD40_PAC1"/>
</dbReference>
<gene>
    <name evidence="5" type="ORF">B0T25DRAFT_587633</name>
</gene>
<dbReference type="Gene3D" id="2.130.10.10">
    <property type="entry name" value="YVTN repeat-like/Quinoprotein amine dehydrogenase"/>
    <property type="match status" value="4"/>
</dbReference>
<evidence type="ECO:0000313" key="5">
    <source>
        <dbReference type="EMBL" id="KAK3364018.1"/>
    </source>
</evidence>
<dbReference type="CDD" id="cd00200">
    <property type="entry name" value="WD40"/>
    <property type="match status" value="1"/>
</dbReference>
<dbReference type="PROSITE" id="PS50294">
    <property type="entry name" value="WD_REPEATS_REGION"/>
    <property type="match status" value="6"/>
</dbReference>
<evidence type="ECO:0000313" key="6">
    <source>
        <dbReference type="Proteomes" id="UP001275084"/>
    </source>
</evidence>
<dbReference type="EMBL" id="JAUIQD010000001">
    <property type="protein sequence ID" value="KAK3364018.1"/>
    <property type="molecule type" value="Genomic_DNA"/>
</dbReference>
<dbReference type="PANTHER" id="PTHR44019:SF8">
    <property type="entry name" value="POC1 CENTRIOLAR PROTEIN HOMOLOG"/>
    <property type="match status" value="1"/>
</dbReference>
<dbReference type="Pfam" id="PF24883">
    <property type="entry name" value="NPHP3_N"/>
    <property type="match status" value="1"/>
</dbReference>
<dbReference type="InterPro" id="IPR011044">
    <property type="entry name" value="Quino_amine_DH_bsu"/>
</dbReference>
<sequence>MSGAEIIGVISGVIAIIDATAKIYKTANDASGLPEAFRDVALRLPLVRKTLQTVSENNTTPDEEWHKAIEPVLQRCKDRAKQLEEIFNHVVPQAGASRMERYVLATRTWGKGDTVESLMKGILEDVQLLSSNRVAGLPTETNVAAAIRKAIEEVSAISPSLPTGTHPSATHENERDLLLKELKWTDPTIDKLRIERTKGGLYEASSSWILSHPSYQTWRDGETKLLWIKGDAGKGKTMLLATIIEQLRSQTGPGHPMANSSLSFFFCQNTDDRLNSAVAVLKGLMYLLLVQDVSLVSYLKSDCDRMGKDTFDVTNNNTNAFDALSKVFRQMIQHSQLETAYLAVDALDECEDGLPDLLGLVRETALQENRLKWILTSRNRVDIDEKLALENPGAKLSLELNSEAVSRAIEVYIIHKVAQVSSLRSSPVQRANIQQKLLEKAEGTFLWVDLVLRSIHTVLADDAVRCVDEMPPGLPPLYDRMMRDIGKSTSDYQDSCLAVLSVATLAYRPLHILELRTIAGLRYETADLKRIVDMCGSFLTLVDNYVYPIHQSAKDYLVSDTAIDKIFPSGKQAVQRSIVDRSIAAMENTLRRDVYQLVHPGALIRDVEARPPTPDPLLGVGYSCTYWIDHVCETDKADLQGSRRYRLANALERHITKSKKRIRIRDLIRTFFRNHFLHWLEALSLLGVVSNGVLSVARLRAMVEAPLQTYISALLFTPVGSIIRQLFAKEEPRWVLTKPVVEQVWSRCLQTFEGHNGLVQSVAFSPDGSRIASGSHDRTIRIWDARSGKEVQKLEGHSNLVQSVAFSPDGSRIASGSYDNTIRIWDARSGKEVQKLEGHSSWVQSVAFSPDGSRIASGSHDNTIRIWDARSGKEVQKLKGHSDSVLSVAFSPDGSRIASGSHDSTICIWDARSGKEVQKLEGYSDSVQSVAFSPDGSRIASGSYDNTIRIWDARSGKEVQKLKGHSNLVLSWVQSVAFSPDGSRIASGSDDSTIRIWDARSGKEVQKLKGHSDSVQSVAFSPDGNSGDSGLWLRTSAGNIKLEDDGPSRHGSCGIVGDTSHIIKPNGQMTANTQTPSSGIRPRWDLSGDGSWITWRGRGSIWLPPDFRPVISDVSRDGSAIAIGCPTGRVVILRMSMDVPFP</sequence>
<feature type="repeat" description="WD" evidence="3">
    <location>
        <begin position="878"/>
        <end position="919"/>
    </location>
</feature>
<feature type="domain" description="NACHT" evidence="4">
    <location>
        <begin position="224"/>
        <end position="390"/>
    </location>
</feature>